<name>A0A420WP55_9PROT</name>
<evidence type="ECO:0000313" key="3">
    <source>
        <dbReference type="Proteomes" id="UP000277424"/>
    </source>
</evidence>
<comment type="caution">
    <text evidence="2">The sequence shown here is derived from an EMBL/GenBank/DDBJ whole genome shotgun (WGS) entry which is preliminary data.</text>
</comment>
<sequence length="295" mass="32822">MTIDDSRLKRHPLGFLQAAPMPTAQELSDYYASYYQQERSNYRKSYTAQEHAFFDAKLAQRAALAERLRGTGTPGRFLDVGCGEGFALAWFRREGWHVEGIDHSLAGIKAMNPDLADAVTAGDLFGLLDTRIEAGEKHDLVWLTNVLEHVTDPVGLLERLRRLVAPGGVLAVTVPNDGSAYQEKLLADGHIPERFWIALPDHLAYFTRESLRAIAGATGWDCREIIGDFPIDLFLMHDGSNYVRDRTQGASAHRARVEMELLLAEQPAEAVNRFYAALAEVGLGRNITAFLTPRD</sequence>
<dbReference type="RefSeq" id="WP_121217178.1">
    <property type="nucleotide sequence ID" value="NZ_RBIG01000001.1"/>
</dbReference>
<gene>
    <name evidence="2" type="ORF">BCL74_0413</name>
</gene>
<dbReference type="Proteomes" id="UP000277424">
    <property type="component" value="Unassembled WGS sequence"/>
</dbReference>
<keyword evidence="1 2" id="KW-0808">Transferase</keyword>
<evidence type="ECO:0000256" key="1">
    <source>
        <dbReference type="ARBA" id="ARBA00022679"/>
    </source>
</evidence>
<evidence type="ECO:0000313" key="2">
    <source>
        <dbReference type="EMBL" id="RKQ72645.1"/>
    </source>
</evidence>
<dbReference type="Pfam" id="PF13489">
    <property type="entry name" value="Methyltransf_23"/>
    <property type="match status" value="1"/>
</dbReference>
<dbReference type="PANTHER" id="PTHR43861">
    <property type="entry name" value="TRANS-ACONITATE 2-METHYLTRANSFERASE-RELATED"/>
    <property type="match status" value="1"/>
</dbReference>
<dbReference type="GO" id="GO:0032259">
    <property type="term" value="P:methylation"/>
    <property type="evidence" value="ECO:0007669"/>
    <property type="project" value="UniProtKB-KW"/>
</dbReference>
<proteinExistence type="predicted"/>
<dbReference type="InterPro" id="IPR029063">
    <property type="entry name" value="SAM-dependent_MTases_sf"/>
</dbReference>
<dbReference type="OrthoDB" id="9810247at2"/>
<dbReference type="PANTHER" id="PTHR43861:SF3">
    <property type="entry name" value="PUTATIVE (AFU_ORTHOLOGUE AFUA_2G14390)-RELATED"/>
    <property type="match status" value="1"/>
</dbReference>
<reference evidence="2 3" key="1">
    <citation type="submission" date="2018-10" db="EMBL/GenBank/DDBJ databases">
        <title>Comparative analysis of microorganisms from saline springs in Andes Mountain Range, Colombia.</title>
        <authorList>
            <person name="Rubin E."/>
        </authorList>
    </citation>
    <scope>NUCLEOTIDE SEQUENCE [LARGE SCALE GENOMIC DNA]</scope>
    <source>
        <strain evidence="2 3">USBA 36</strain>
    </source>
</reference>
<protein>
    <submittedName>
        <fullName evidence="2">Methyltransferase family protein</fullName>
    </submittedName>
</protein>
<accession>A0A420WP55</accession>
<dbReference type="GO" id="GO:0008168">
    <property type="term" value="F:methyltransferase activity"/>
    <property type="evidence" value="ECO:0007669"/>
    <property type="project" value="UniProtKB-KW"/>
</dbReference>
<dbReference type="Gene3D" id="3.40.50.150">
    <property type="entry name" value="Vaccinia Virus protein VP39"/>
    <property type="match status" value="1"/>
</dbReference>
<dbReference type="SUPFAM" id="SSF53335">
    <property type="entry name" value="S-adenosyl-L-methionine-dependent methyltransferases"/>
    <property type="match status" value="1"/>
</dbReference>
<dbReference type="CDD" id="cd02440">
    <property type="entry name" value="AdoMet_MTases"/>
    <property type="match status" value="1"/>
</dbReference>
<keyword evidence="2" id="KW-0489">Methyltransferase</keyword>
<dbReference type="AlphaFoldDB" id="A0A420WP55"/>
<dbReference type="EMBL" id="RBIG01000001">
    <property type="protein sequence ID" value="RKQ72645.1"/>
    <property type="molecule type" value="Genomic_DNA"/>
</dbReference>
<organism evidence="2 3">
    <name type="scientific">Oceanibaculum indicum</name>
    <dbReference type="NCBI Taxonomy" id="526216"/>
    <lineage>
        <taxon>Bacteria</taxon>
        <taxon>Pseudomonadati</taxon>
        <taxon>Pseudomonadota</taxon>
        <taxon>Alphaproteobacteria</taxon>
        <taxon>Rhodospirillales</taxon>
        <taxon>Oceanibaculaceae</taxon>
        <taxon>Oceanibaculum</taxon>
    </lineage>
</organism>